<feature type="domain" description="EF-hand" evidence="3">
    <location>
        <begin position="119"/>
        <end position="154"/>
    </location>
</feature>
<dbReference type="OrthoDB" id="26525at2759"/>
<dbReference type="PROSITE" id="PS50222">
    <property type="entry name" value="EF_HAND_2"/>
    <property type="match status" value="4"/>
</dbReference>
<evidence type="ECO:0000256" key="1">
    <source>
        <dbReference type="ARBA" id="ARBA00022737"/>
    </source>
</evidence>
<accession>A0A9Q1L035</accession>
<keyword evidence="1" id="KW-0677">Repeat</keyword>
<feature type="domain" description="EF-hand" evidence="3">
    <location>
        <begin position="8"/>
        <end position="43"/>
    </location>
</feature>
<keyword evidence="2" id="KW-0106">Calcium</keyword>
<dbReference type="Proteomes" id="UP001153076">
    <property type="component" value="Unassembled WGS sequence"/>
</dbReference>
<reference evidence="4" key="1">
    <citation type="submission" date="2022-04" db="EMBL/GenBank/DDBJ databases">
        <title>Carnegiea gigantea Genome sequencing and assembly v2.</title>
        <authorList>
            <person name="Copetti D."/>
            <person name="Sanderson M.J."/>
            <person name="Burquez A."/>
            <person name="Wojciechowski M.F."/>
        </authorList>
    </citation>
    <scope>NUCLEOTIDE SEQUENCE</scope>
    <source>
        <strain evidence="4">SGP5-SGP5p</strain>
        <tissue evidence="4">Aerial part</tissue>
    </source>
</reference>
<dbReference type="InterPro" id="IPR018247">
    <property type="entry name" value="EF_Hand_1_Ca_BS"/>
</dbReference>
<dbReference type="InterPro" id="IPR011992">
    <property type="entry name" value="EF-hand-dom_pair"/>
</dbReference>
<dbReference type="InterPro" id="IPR002048">
    <property type="entry name" value="EF_hand_dom"/>
</dbReference>
<dbReference type="PANTHER" id="PTHR23048">
    <property type="entry name" value="MYOSIN LIGHT CHAIN 1, 3"/>
    <property type="match status" value="1"/>
</dbReference>
<feature type="domain" description="EF-hand" evidence="3">
    <location>
        <begin position="44"/>
        <end position="79"/>
    </location>
</feature>
<dbReference type="Pfam" id="PF13499">
    <property type="entry name" value="EF-hand_7"/>
    <property type="match status" value="2"/>
</dbReference>
<dbReference type="AlphaFoldDB" id="A0A9Q1L035"/>
<proteinExistence type="predicted"/>
<evidence type="ECO:0000313" key="5">
    <source>
        <dbReference type="Proteomes" id="UP001153076"/>
    </source>
</evidence>
<organism evidence="4 5">
    <name type="scientific">Carnegiea gigantea</name>
    <dbReference type="NCBI Taxonomy" id="171969"/>
    <lineage>
        <taxon>Eukaryota</taxon>
        <taxon>Viridiplantae</taxon>
        <taxon>Streptophyta</taxon>
        <taxon>Embryophyta</taxon>
        <taxon>Tracheophyta</taxon>
        <taxon>Spermatophyta</taxon>
        <taxon>Magnoliopsida</taxon>
        <taxon>eudicotyledons</taxon>
        <taxon>Gunneridae</taxon>
        <taxon>Pentapetalae</taxon>
        <taxon>Caryophyllales</taxon>
        <taxon>Cactineae</taxon>
        <taxon>Cactaceae</taxon>
        <taxon>Cactoideae</taxon>
        <taxon>Echinocereeae</taxon>
        <taxon>Carnegiea</taxon>
    </lineage>
</organism>
<protein>
    <recommendedName>
        <fullName evidence="3">EF-hand domain-containing protein</fullName>
    </recommendedName>
</protein>
<dbReference type="FunFam" id="1.10.238.10:FF:000178">
    <property type="entry name" value="Calmodulin-2 A"/>
    <property type="match status" value="1"/>
</dbReference>
<dbReference type="SMART" id="SM00054">
    <property type="entry name" value="EFh"/>
    <property type="match status" value="4"/>
</dbReference>
<dbReference type="PROSITE" id="PS00018">
    <property type="entry name" value="EF_HAND_1"/>
    <property type="match status" value="4"/>
</dbReference>
<dbReference type="EMBL" id="JAKOGI010000005">
    <property type="protein sequence ID" value="KAJ8452215.1"/>
    <property type="molecule type" value="Genomic_DNA"/>
</dbReference>
<sequence length="167" mass="18703">MEQTIEVDPVEQLKHIFSRFDMDSDGSLTLLELAALLRSLGLKPSEDQLHIMRATMDSNGNGTIEFDEFFKAIRPDLNKEVMANQGQLLEVFAIFDRDGNGVITTAELAGAMAKMHSPLTYRELMEMMKEADLNEDGVINFHEFTTIMAMLSFSLCLSLLGCCMTII</sequence>
<evidence type="ECO:0000259" key="3">
    <source>
        <dbReference type="PROSITE" id="PS50222"/>
    </source>
</evidence>
<evidence type="ECO:0000256" key="2">
    <source>
        <dbReference type="ARBA" id="ARBA00022837"/>
    </source>
</evidence>
<dbReference type="SUPFAM" id="SSF47473">
    <property type="entry name" value="EF-hand"/>
    <property type="match status" value="1"/>
</dbReference>
<keyword evidence="5" id="KW-1185">Reference proteome</keyword>
<feature type="domain" description="EF-hand" evidence="3">
    <location>
        <begin position="83"/>
        <end position="118"/>
    </location>
</feature>
<dbReference type="Gene3D" id="1.10.238.10">
    <property type="entry name" value="EF-hand"/>
    <property type="match status" value="2"/>
</dbReference>
<gene>
    <name evidence="4" type="ORF">Cgig2_006020</name>
</gene>
<evidence type="ECO:0000313" key="4">
    <source>
        <dbReference type="EMBL" id="KAJ8452215.1"/>
    </source>
</evidence>
<dbReference type="GO" id="GO:0016460">
    <property type="term" value="C:myosin II complex"/>
    <property type="evidence" value="ECO:0007669"/>
    <property type="project" value="TreeGrafter"/>
</dbReference>
<dbReference type="GO" id="GO:0005509">
    <property type="term" value="F:calcium ion binding"/>
    <property type="evidence" value="ECO:0007669"/>
    <property type="project" value="InterPro"/>
</dbReference>
<comment type="caution">
    <text evidence="4">The sequence shown here is derived from an EMBL/GenBank/DDBJ whole genome shotgun (WGS) entry which is preliminary data.</text>
</comment>
<dbReference type="InterPro" id="IPR050230">
    <property type="entry name" value="CALM/Myosin/TropC-like"/>
</dbReference>
<dbReference type="CDD" id="cd00051">
    <property type="entry name" value="EFh"/>
    <property type="match status" value="1"/>
</dbReference>
<name>A0A9Q1L035_9CARY</name>
<dbReference type="PANTHER" id="PTHR23048:SF52">
    <property type="entry name" value="CALCIUM-BINDING PROTEIN CML18-RELATED"/>
    <property type="match status" value="1"/>
</dbReference>